<protein>
    <submittedName>
        <fullName evidence="2">Uncharacterized protein</fullName>
    </submittedName>
</protein>
<feature type="compositionally biased region" description="Basic and acidic residues" evidence="1">
    <location>
        <begin position="12"/>
        <end position="33"/>
    </location>
</feature>
<accession>L9XUZ2</accession>
<dbReference type="OrthoDB" id="282728at2157"/>
<evidence type="ECO:0000256" key="1">
    <source>
        <dbReference type="SAM" id="MobiDB-lite"/>
    </source>
</evidence>
<dbReference type="RefSeq" id="WP_006432055.1">
    <property type="nucleotide sequence ID" value="NZ_AOID01000045.1"/>
</dbReference>
<comment type="caution">
    <text evidence="2">The sequence shown here is derived from an EMBL/GenBank/DDBJ whole genome shotgun (WGS) entry which is preliminary data.</text>
</comment>
<feature type="compositionally biased region" description="Basic residues" evidence="1">
    <location>
        <begin position="1"/>
        <end position="11"/>
    </location>
</feature>
<reference evidence="2 3" key="1">
    <citation type="journal article" date="2014" name="PLoS Genet.">
        <title>Phylogenetically driven sequencing of extremely halophilic archaea reveals strategies for static and dynamic osmo-response.</title>
        <authorList>
            <person name="Becker E.A."/>
            <person name="Seitzer P.M."/>
            <person name="Tritt A."/>
            <person name="Larsen D."/>
            <person name="Krusor M."/>
            <person name="Yao A.I."/>
            <person name="Wu D."/>
            <person name="Madern D."/>
            <person name="Eisen J.A."/>
            <person name="Darling A.E."/>
            <person name="Facciotti M.T."/>
        </authorList>
    </citation>
    <scope>NUCLEOTIDE SEQUENCE [LARGE SCALE GENOMIC DNA]</scope>
    <source>
        <strain evidence="2 3">JCM 10478</strain>
    </source>
</reference>
<evidence type="ECO:0000313" key="2">
    <source>
        <dbReference type="EMBL" id="ELY65560.1"/>
    </source>
</evidence>
<dbReference type="STRING" id="1227496.C489_14820"/>
<organism evidence="2 3">
    <name type="scientific">Natrinema versiforme JCM 10478</name>
    <dbReference type="NCBI Taxonomy" id="1227496"/>
    <lineage>
        <taxon>Archaea</taxon>
        <taxon>Methanobacteriati</taxon>
        <taxon>Methanobacteriota</taxon>
        <taxon>Stenosarchaea group</taxon>
        <taxon>Halobacteria</taxon>
        <taxon>Halobacteriales</taxon>
        <taxon>Natrialbaceae</taxon>
        <taxon>Natrinema</taxon>
    </lineage>
</organism>
<dbReference type="AlphaFoldDB" id="L9XUZ2"/>
<dbReference type="EMBL" id="AOID01000045">
    <property type="protein sequence ID" value="ELY65560.1"/>
    <property type="molecule type" value="Genomic_DNA"/>
</dbReference>
<name>L9XUZ2_9EURY</name>
<dbReference type="Proteomes" id="UP000011632">
    <property type="component" value="Unassembled WGS sequence"/>
</dbReference>
<feature type="region of interest" description="Disordered" evidence="1">
    <location>
        <begin position="1"/>
        <end position="56"/>
    </location>
</feature>
<sequence length="56" mass="6289">MSHTKAGRTKKAHDTERRQRKRELAEALERGDEAEPSLEEPIDQVLSIEDGTAADD</sequence>
<keyword evidence="3" id="KW-1185">Reference proteome</keyword>
<gene>
    <name evidence="2" type="ORF">C489_14820</name>
</gene>
<proteinExistence type="predicted"/>
<evidence type="ECO:0000313" key="3">
    <source>
        <dbReference type="Proteomes" id="UP000011632"/>
    </source>
</evidence>
<dbReference type="PATRIC" id="fig|1227496.3.peg.2986"/>